<proteinExistence type="predicted"/>
<evidence type="ECO:0000313" key="4">
    <source>
        <dbReference type="Proteomes" id="UP000640509"/>
    </source>
</evidence>
<protein>
    <submittedName>
        <fullName evidence="3">Cytochrome c4</fullName>
    </submittedName>
</protein>
<organism evidence="3 4">
    <name type="scientific">Paracoccus acridae</name>
    <dbReference type="NCBI Taxonomy" id="1795310"/>
    <lineage>
        <taxon>Bacteria</taxon>
        <taxon>Pseudomonadati</taxon>
        <taxon>Pseudomonadota</taxon>
        <taxon>Alphaproteobacteria</taxon>
        <taxon>Rhodobacterales</taxon>
        <taxon>Paracoccaceae</taxon>
        <taxon>Paracoccus</taxon>
    </lineage>
</organism>
<evidence type="ECO:0000256" key="1">
    <source>
        <dbReference type="ARBA" id="ARBA00023002"/>
    </source>
</evidence>
<accession>A0ABQ1VLS1</accession>
<evidence type="ECO:0000313" key="3">
    <source>
        <dbReference type="EMBL" id="GGF78522.1"/>
    </source>
</evidence>
<dbReference type="Gene3D" id="3.50.50.60">
    <property type="entry name" value="FAD/NAD(P)-binding domain"/>
    <property type="match status" value="2"/>
</dbReference>
<feature type="domain" description="FAD dependent oxidoreductase" evidence="2">
    <location>
        <begin position="4"/>
        <end position="391"/>
    </location>
</feature>
<dbReference type="PANTHER" id="PTHR13847:SF289">
    <property type="entry name" value="GLYCINE OXIDASE"/>
    <property type="match status" value="1"/>
</dbReference>
<evidence type="ECO:0000259" key="2">
    <source>
        <dbReference type="Pfam" id="PF01266"/>
    </source>
</evidence>
<gene>
    <name evidence="3" type="ORF">GCM10011402_33910</name>
</gene>
<comment type="caution">
    <text evidence="3">The sequence shown here is derived from an EMBL/GenBank/DDBJ whole genome shotgun (WGS) entry which is preliminary data.</text>
</comment>
<dbReference type="Gene3D" id="3.30.9.10">
    <property type="entry name" value="D-Amino Acid Oxidase, subunit A, domain 2"/>
    <property type="match status" value="1"/>
</dbReference>
<dbReference type="InterPro" id="IPR006076">
    <property type="entry name" value="FAD-dep_OxRdtase"/>
</dbReference>
<dbReference type="EMBL" id="BMIV01000020">
    <property type="protein sequence ID" value="GGF78522.1"/>
    <property type="molecule type" value="Genomic_DNA"/>
</dbReference>
<reference evidence="4" key="1">
    <citation type="journal article" date="2019" name="Int. J. Syst. Evol. Microbiol.">
        <title>The Global Catalogue of Microorganisms (GCM) 10K type strain sequencing project: providing services to taxonomists for standard genome sequencing and annotation.</title>
        <authorList>
            <consortium name="The Broad Institute Genomics Platform"/>
            <consortium name="The Broad Institute Genome Sequencing Center for Infectious Disease"/>
            <person name="Wu L."/>
            <person name="Ma J."/>
        </authorList>
    </citation>
    <scope>NUCLEOTIDE SEQUENCE [LARGE SCALE GENOMIC DNA]</scope>
    <source>
        <strain evidence="4">CGMCC 1.15419</strain>
    </source>
</reference>
<dbReference type="SUPFAM" id="SSF51905">
    <property type="entry name" value="FAD/NAD(P)-binding domain"/>
    <property type="match status" value="1"/>
</dbReference>
<dbReference type="Proteomes" id="UP000640509">
    <property type="component" value="Unassembled WGS sequence"/>
</dbReference>
<keyword evidence="4" id="KW-1185">Reference proteome</keyword>
<name>A0ABQ1VLS1_9RHOB</name>
<dbReference type="RefSeq" id="WP_188716708.1">
    <property type="nucleotide sequence ID" value="NZ_BMIV01000020.1"/>
</dbReference>
<dbReference type="Pfam" id="PF01266">
    <property type="entry name" value="DAO"/>
    <property type="match status" value="1"/>
</dbReference>
<dbReference type="PANTHER" id="PTHR13847">
    <property type="entry name" value="SARCOSINE DEHYDROGENASE-RELATED"/>
    <property type="match status" value="1"/>
</dbReference>
<sequence length="412" mass="44144">MKHVGVIGAGAVGLACAFHLRRAGCRVTLVDGTGAVSGASYGNAGTFAPYACVPVNNPSVFPNIPHYLLSSDSPFRIRPAYVPRMLPWLASFLRHSTAGRSRASSAALATLLLKAQSGWDPILDAVGRDLIDGQECLYLYETEAAFHASRPDLGYRKQLGVAFDLLTQADISALEPALARRFTQGVLFRGSWRFRSPHRLLLQLAEYLARQDVLLIREEACRIETGDEGAILHVRTGAPLAFDQIVLAAGAKSRALAASCGDSIPLDTERGYHVAFQAGEGLLSRPCGLAERGIYMTPMMGELRAAGTVELAGFTQKRSTGLLNHIESSARAAVPALSGPTTTWLGFRPTLPDGLPVLGFSRRSKRVIYAFGHQHVGLTLAGMTGEIVADLATGKSLQTDITPFLCDRFGRG</sequence>
<dbReference type="SUPFAM" id="SSF54373">
    <property type="entry name" value="FAD-linked reductases, C-terminal domain"/>
    <property type="match status" value="1"/>
</dbReference>
<dbReference type="InterPro" id="IPR036188">
    <property type="entry name" value="FAD/NAD-bd_sf"/>
</dbReference>
<keyword evidence="1" id="KW-0560">Oxidoreductase</keyword>
<dbReference type="PROSITE" id="PS51257">
    <property type="entry name" value="PROKAR_LIPOPROTEIN"/>
    <property type="match status" value="1"/>
</dbReference>